<gene>
    <name evidence="3" type="ORF">H1S01_15460</name>
</gene>
<evidence type="ECO:0000313" key="4">
    <source>
        <dbReference type="Proteomes" id="UP000617402"/>
    </source>
</evidence>
<keyword evidence="1" id="KW-0175">Coiled coil</keyword>
<name>A0ABR7T539_HELCL</name>
<keyword evidence="2" id="KW-0472">Membrane</keyword>
<dbReference type="EMBL" id="JACVHF010000020">
    <property type="protein sequence ID" value="MBC9785883.1"/>
    <property type="molecule type" value="Genomic_DNA"/>
</dbReference>
<evidence type="ECO:0000256" key="2">
    <source>
        <dbReference type="SAM" id="Phobius"/>
    </source>
</evidence>
<feature type="coiled-coil region" evidence="1">
    <location>
        <begin position="57"/>
        <end position="84"/>
    </location>
</feature>
<comment type="caution">
    <text evidence="3">The sequence shown here is derived from an EMBL/GenBank/DDBJ whole genome shotgun (WGS) entry which is preliminary data.</text>
</comment>
<evidence type="ECO:0000256" key="1">
    <source>
        <dbReference type="SAM" id="Coils"/>
    </source>
</evidence>
<keyword evidence="2" id="KW-0812">Transmembrane</keyword>
<dbReference type="Proteomes" id="UP000617402">
    <property type="component" value="Unassembled WGS sequence"/>
</dbReference>
<keyword evidence="2" id="KW-1133">Transmembrane helix</keyword>
<evidence type="ECO:0000313" key="3">
    <source>
        <dbReference type="EMBL" id="MBC9785883.1"/>
    </source>
</evidence>
<feature type="transmembrane region" description="Helical" evidence="2">
    <location>
        <begin position="7"/>
        <end position="27"/>
    </location>
</feature>
<dbReference type="RefSeq" id="WP_188041317.1">
    <property type="nucleotide sequence ID" value="NZ_JACVHF010000020.1"/>
</dbReference>
<keyword evidence="4" id="KW-1185">Reference proteome</keyword>
<organism evidence="3 4">
    <name type="scientific">Heliobacterium chlorum</name>
    <dbReference type="NCBI Taxonomy" id="2698"/>
    <lineage>
        <taxon>Bacteria</taxon>
        <taxon>Bacillati</taxon>
        <taxon>Bacillota</taxon>
        <taxon>Clostridia</taxon>
        <taxon>Eubacteriales</taxon>
        <taxon>Heliobacteriaceae</taxon>
        <taxon>Heliobacterium</taxon>
    </lineage>
</organism>
<protein>
    <submittedName>
        <fullName evidence="3">Uncharacterized protein</fullName>
    </submittedName>
</protein>
<sequence>MLSRDKLLKIVAFILSTLMIPLLLQFISDRGNQQREIESLLKQANQQYEIGEYKPALITYETAIEKMKTENVSYEKKKDAAKNYFNNINDCFSKVMKQVEPEKNIKVLESLIFTYEFLIKYCDDIEICVDPDSDLDNVSPFIKKKVDLADLCNDAIIQYNNMSLQELNKNKDKILKIIKLGNEMYIDAIGECNLEVNSKEVASSKIINQISAKQIKYKSNFNILLDKLNVKEL</sequence>
<proteinExistence type="predicted"/>
<accession>A0ABR7T539</accession>
<reference evidence="3 4" key="1">
    <citation type="submission" date="2020-07" db="EMBL/GenBank/DDBJ databases">
        <title>Draft whole-genome sequence of Heliobacterium chlorum DSM 3682, type strain.</title>
        <authorList>
            <person name="Kyndt J.A."/>
            <person name="Meyer T.E."/>
            <person name="Imhoff J.F."/>
        </authorList>
    </citation>
    <scope>NUCLEOTIDE SEQUENCE [LARGE SCALE GENOMIC DNA]</scope>
    <source>
        <strain evidence="3 4">DSM 3682</strain>
    </source>
</reference>